<dbReference type="SMART" id="SM00843">
    <property type="entry name" value="Ftsk_gamma"/>
    <property type="match status" value="1"/>
</dbReference>
<dbReference type="InterPro" id="IPR036388">
    <property type="entry name" value="WH-like_DNA-bd_sf"/>
</dbReference>
<dbReference type="SUPFAM" id="SSF52540">
    <property type="entry name" value="P-loop containing nucleoside triphosphate hydrolases"/>
    <property type="match status" value="1"/>
</dbReference>
<feature type="transmembrane region" description="Helical" evidence="15">
    <location>
        <begin position="93"/>
        <end position="110"/>
    </location>
</feature>
<dbReference type="PANTHER" id="PTHR22683">
    <property type="entry name" value="SPORULATION PROTEIN RELATED"/>
    <property type="match status" value="1"/>
</dbReference>
<dbReference type="InterPro" id="IPR002543">
    <property type="entry name" value="FtsK_dom"/>
</dbReference>
<feature type="binding site" evidence="14">
    <location>
        <begin position="494"/>
        <end position="501"/>
    </location>
    <ligand>
        <name>ATP</name>
        <dbReference type="ChEBI" id="CHEBI:30616"/>
    </ligand>
</feature>
<keyword evidence="10" id="KW-0238">DNA-binding</keyword>
<evidence type="ECO:0000256" key="6">
    <source>
        <dbReference type="ARBA" id="ARBA00022741"/>
    </source>
</evidence>
<gene>
    <name evidence="17" type="ORF">KL86DPRO_10608</name>
</gene>
<dbReference type="AlphaFoldDB" id="A0A212J405"/>
<evidence type="ECO:0000256" key="9">
    <source>
        <dbReference type="ARBA" id="ARBA00022989"/>
    </source>
</evidence>
<organism evidence="17">
    <name type="scientific">uncultured delta proteobacterium</name>
    <dbReference type="NCBI Taxonomy" id="34034"/>
    <lineage>
        <taxon>Bacteria</taxon>
        <taxon>Deltaproteobacteria</taxon>
        <taxon>environmental samples</taxon>
    </lineage>
</organism>
<dbReference type="SMART" id="SM00382">
    <property type="entry name" value="AAA"/>
    <property type="match status" value="1"/>
</dbReference>
<reference evidence="17" key="1">
    <citation type="submission" date="2016-04" db="EMBL/GenBank/DDBJ databases">
        <authorList>
            <person name="Evans L.H."/>
            <person name="Alamgir A."/>
            <person name="Owens N."/>
            <person name="Weber N.D."/>
            <person name="Virtaneva K."/>
            <person name="Barbian K."/>
            <person name="Babar A."/>
            <person name="Rosenke K."/>
        </authorList>
    </citation>
    <scope>NUCLEOTIDE SEQUENCE</scope>
    <source>
        <strain evidence="17">86</strain>
    </source>
</reference>
<dbReference type="Pfam" id="PF09397">
    <property type="entry name" value="FtsK_gamma"/>
    <property type="match status" value="1"/>
</dbReference>
<dbReference type="GO" id="GO:0005886">
    <property type="term" value="C:plasma membrane"/>
    <property type="evidence" value="ECO:0007669"/>
    <property type="project" value="UniProtKB-SubCell"/>
</dbReference>
<feature type="transmembrane region" description="Helical" evidence="15">
    <location>
        <begin position="116"/>
        <end position="139"/>
    </location>
</feature>
<dbReference type="Gene3D" id="3.30.980.40">
    <property type="match status" value="1"/>
</dbReference>
<evidence type="ECO:0000256" key="3">
    <source>
        <dbReference type="ARBA" id="ARBA00022475"/>
    </source>
</evidence>
<dbReference type="SUPFAM" id="SSF46785">
    <property type="entry name" value="Winged helix' DNA-binding domain"/>
    <property type="match status" value="1"/>
</dbReference>
<comment type="similarity">
    <text evidence="2">Belongs to the FtsK/SpoIIIE/SftA family.</text>
</comment>
<dbReference type="GO" id="GO:0007059">
    <property type="term" value="P:chromosome segregation"/>
    <property type="evidence" value="ECO:0007669"/>
    <property type="project" value="UniProtKB-KW"/>
</dbReference>
<comment type="subunit">
    <text evidence="13">Homohexamer. Forms a ring that surrounds DNA.</text>
</comment>
<sequence>MSVTGSKLSRDIFGLFLLFVGLLLLLSLGSYNPQDPSLTHVANAGRAVGNKAGLFGAYVSGFFADMVGIGAYFIPCAFLVAGSRRILGRDPWVWWRWCGFCLLAGCTVVAGEAWDVSIAAIGPGGLLGHALQSFFSAYLGSVGTTLFWGFLFLLGVQLMTGFSWLAFTHACVLRLAAHIRQTLENRPQKPAFSPKPVRIAIAEPAQPKTILVEPVAKPVPVKTIESEPSFIFEEKAATAPGLAVPGAAHAGEARALPGADLGFLQPGLADEDPPWVRDLEEGNVGELAVRNLNIPRSAPAAVTPPPPAAAKESPAASSITIQEAVTTIPAADPESPRVKRVALPPFSLLHTVASASPKTPREALEAKGRILMTCLSDFGIHGELVGIAPGPVVTMFEVRPAAGVRVARIENLSDDLALALKAIAVRVQAPIPGTDTVGIEIPNDNRELVCLKELFCSKAFAESESLLSMALGKDIQGAPAMADLARMPHLLVAGATGAGKSVCLNSILLSFLYKARPEEVKLLLVDPKRVEMAVYADLPHLVHPVVTEMELAKNALNWAVGEMSRRYNDLALLGVRNIAAYNEKLKELDKAKHPDLAHLEYMPYLVIIIDELADLMMTAAKEVEGYIMRLAQLARAAGIHMILATQRPSVDVVTGLIKANFPCRISFQVTSKHDSRTILDAVGAEHLLGKGDMLYKPAGGKFRRLHGAFVSDEDVAAVADYWRSRQKPDYSVDFTDWGNEGGGFGGGNGGGGGGEDIASDPMYAEAVAFVREQGKASISLIQRRFRIGFNRAARFVEQMEQDGIIGPADGSKPRLVR</sequence>
<evidence type="ECO:0000256" key="15">
    <source>
        <dbReference type="SAM" id="Phobius"/>
    </source>
</evidence>
<protein>
    <submittedName>
        <fullName evidence="17">Cell division protein FtsK/SpoIIIE</fullName>
    </submittedName>
</protein>
<dbReference type="InterPro" id="IPR041027">
    <property type="entry name" value="FtsK_alpha"/>
</dbReference>
<feature type="domain" description="FtsK" evidence="16">
    <location>
        <begin position="477"/>
        <end position="676"/>
    </location>
</feature>
<keyword evidence="11 15" id="KW-0472">Membrane</keyword>
<dbReference type="InterPro" id="IPR018541">
    <property type="entry name" value="Ftsk_gamma"/>
</dbReference>
<keyword evidence="7" id="KW-0159">Chromosome partition</keyword>
<keyword evidence="6 14" id="KW-0547">Nucleotide-binding</keyword>
<dbReference type="InterPro" id="IPR027417">
    <property type="entry name" value="P-loop_NTPase"/>
</dbReference>
<keyword evidence="5 15" id="KW-0812">Transmembrane</keyword>
<evidence type="ECO:0000256" key="1">
    <source>
        <dbReference type="ARBA" id="ARBA00004651"/>
    </source>
</evidence>
<evidence type="ECO:0000256" key="11">
    <source>
        <dbReference type="ARBA" id="ARBA00023136"/>
    </source>
</evidence>
<keyword evidence="4 17" id="KW-0132">Cell division</keyword>
<keyword evidence="9 15" id="KW-1133">Transmembrane helix</keyword>
<comment type="subcellular location">
    <subcellularLocation>
        <location evidence="1">Cell membrane</location>
        <topology evidence="1">Multi-pass membrane protein</topology>
    </subcellularLocation>
</comment>
<feature type="transmembrane region" description="Helical" evidence="15">
    <location>
        <begin position="146"/>
        <end position="167"/>
    </location>
</feature>
<evidence type="ECO:0000256" key="8">
    <source>
        <dbReference type="ARBA" id="ARBA00022840"/>
    </source>
</evidence>
<dbReference type="GO" id="GO:0003677">
    <property type="term" value="F:DNA binding"/>
    <property type="evidence" value="ECO:0007669"/>
    <property type="project" value="UniProtKB-KW"/>
</dbReference>
<dbReference type="GO" id="GO:0005524">
    <property type="term" value="F:ATP binding"/>
    <property type="evidence" value="ECO:0007669"/>
    <property type="project" value="UniProtKB-UniRule"/>
</dbReference>
<accession>A0A212J405</accession>
<evidence type="ECO:0000256" key="5">
    <source>
        <dbReference type="ARBA" id="ARBA00022692"/>
    </source>
</evidence>
<evidence type="ECO:0000313" key="17">
    <source>
        <dbReference type="EMBL" id="SBV93885.1"/>
    </source>
</evidence>
<dbReference type="Pfam" id="PF01580">
    <property type="entry name" value="FtsK_SpoIIIE"/>
    <property type="match status" value="1"/>
</dbReference>
<evidence type="ECO:0000256" key="14">
    <source>
        <dbReference type="PROSITE-ProRule" id="PRU00289"/>
    </source>
</evidence>
<evidence type="ECO:0000256" key="2">
    <source>
        <dbReference type="ARBA" id="ARBA00006474"/>
    </source>
</evidence>
<dbReference type="Pfam" id="PF13491">
    <property type="entry name" value="FtsK_4TM"/>
    <property type="match status" value="1"/>
</dbReference>
<keyword evidence="8 14" id="KW-0067">ATP-binding</keyword>
<dbReference type="EMBL" id="FLUQ01000001">
    <property type="protein sequence ID" value="SBV93885.1"/>
    <property type="molecule type" value="Genomic_DNA"/>
</dbReference>
<evidence type="ECO:0000256" key="10">
    <source>
        <dbReference type="ARBA" id="ARBA00023125"/>
    </source>
</evidence>
<dbReference type="Pfam" id="PF17854">
    <property type="entry name" value="FtsK_alpha"/>
    <property type="match status" value="1"/>
</dbReference>
<dbReference type="PROSITE" id="PS50901">
    <property type="entry name" value="FTSK"/>
    <property type="match status" value="1"/>
</dbReference>
<dbReference type="InterPro" id="IPR050206">
    <property type="entry name" value="FtsK/SpoIIIE/SftA"/>
</dbReference>
<feature type="transmembrane region" description="Helical" evidence="15">
    <location>
        <begin position="55"/>
        <end position="81"/>
    </location>
</feature>
<evidence type="ECO:0000256" key="12">
    <source>
        <dbReference type="ARBA" id="ARBA00023306"/>
    </source>
</evidence>
<evidence type="ECO:0000256" key="13">
    <source>
        <dbReference type="ARBA" id="ARBA00025923"/>
    </source>
</evidence>
<feature type="transmembrane region" description="Helical" evidence="15">
    <location>
        <begin position="12"/>
        <end position="31"/>
    </location>
</feature>
<dbReference type="InterPro" id="IPR025199">
    <property type="entry name" value="FtsK_4TM"/>
</dbReference>
<proteinExistence type="inferred from homology"/>
<evidence type="ECO:0000256" key="4">
    <source>
        <dbReference type="ARBA" id="ARBA00022618"/>
    </source>
</evidence>
<dbReference type="PANTHER" id="PTHR22683:SF41">
    <property type="entry name" value="DNA TRANSLOCASE FTSK"/>
    <property type="match status" value="1"/>
</dbReference>
<dbReference type="InterPro" id="IPR036390">
    <property type="entry name" value="WH_DNA-bd_sf"/>
</dbReference>
<dbReference type="Gene3D" id="1.10.10.10">
    <property type="entry name" value="Winged helix-like DNA-binding domain superfamily/Winged helix DNA-binding domain"/>
    <property type="match status" value="1"/>
</dbReference>
<dbReference type="Gene3D" id="3.40.50.300">
    <property type="entry name" value="P-loop containing nucleotide triphosphate hydrolases"/>
    <property type="match status" value="1"/>
</dbReference>
<keyword evidence="12" id="KW-0131">Cell cycle</keyword>
<keyword evidence="3" id="KW-1003">Cell membrane</keyword>
<dbReference type="InterPro" id="IPR003593">
    <property type="entry name" value="AAA+_ATPase"/>
</dbReference>
<evidence type="ECO:0000256" key="7">
    <source>
        <dbReference type="ARBA" id="ARBA00022829"/>
    </source>
</evidence>
<name>A0A212J405_9DELT</name>
<dbReference type="GO" id="GO:0051301">
    <property type="term" value="P:cell division"/>
    <property type="evidence" value="ECO:0007669"/>
    <property type="project" value="UniProtKB-KW"/>
</dbReference>
<evidence type="ECO:0000259" key="16">
    <source>
        <dbReference type="PROSITE" id="PS50901"/>
    </source>
</evidence>